<dbReference type="SUPFAM" id="SSF46894">
    <property type="entry name" value="C-terminal effector domain of the bipartite response regulators"/>
    <property type="match status" value="1"/>
</dbReference>
<evidence type="ECO:0000313" key="13">
    <source>
        <dbReference type="Proteomes" id="UP000199659"/>
    </source>
</evidence>
<evidence type="ECO:0000256" key="8">
    <source>
        <dbReference type="PROSITE-ProRule" id="PRU00169"/>
    </source>
</evidence>
<dbReference type="SUPFAM" id="SSF52172">
    <property type="entry name" value="CheY-like"/>
    <property type="match status" value="1"/>
</dbReference>
<evidence type="ECO:0000256" key="3">
    <source>
        <dbReference type="ARBA" id="ARBA00023012"/>
    </source>
</evidence>
<reference evidence="12 13" key="1">
    <citation type="submission" date="2016-10" db="EMBL/GenBank/DDBJ databases">
        <authorList>
            <person name="de Groot N.N."/>
        </authorList>
    </citation>
    <scope>NUCLEOTIDE SEQUENCE [LARGE SCALE GENOMIC DNA]</scope>
    <source>
        <strain evidence="12 13">743A</strain>
    </source>
</reference>
<evidence type="ECO:0000256" key="5">
    <source>
        <dbReference type="ARBA" id="ARBA00023125"/>
    </source>
</evidence>
<evidence type="ECO:0000256" key="7">
    <source>
        <dbReference type="ARBA" id="ARBA00024867"/>
    </source>
</evidence>
<feature type="modified residue" description="4-aspartylphosphate" evidence="8">
    <location>
        <position position="51"/>
    </location>
</feature>
<keyword evidence="5 9" id="KW-0238">DNA-binding</keyword>
<feature type="DNA-binding region" description="OmpR/PhoB-type" evidence="9">
    <location>
        <begin position="124"/>
        <end position="222"/>
    </location>
</feature>
<dbReference type="GO" id="GO:0006355">
    <property type="term" value="P:regulation of DNA-templated transcription"/>
    <property type="evidence" value="ECO:0007669"/>
    <property type="project" value="InterPro"/>
</dbReference>
<dbReference type="EMBL" id="FOYZ01000017">
    <property type="protein sequence ID" value="SFS03317.1"/>
    <property type="molecule type" value="Genomic_DNA"/>
</dbReference>
<evidence type="ECO:0000259" key="11">
    <source>
        <dbReference type="PROSITE" id="PS51755"/>
    </source>
</evidence>
<dbReference type="Gene3D" id="3.40.50.2300">
    <property type="match status" value="1"/>
</dbReference>
<comment type="function">
    <text evidence="7">May play the central regulatory role in sporulation. It may be an element of the effector pathway responsible for the activation of sporulation genes in response to nutritional stress. Spo0A may act in concert with spo0H (a sigma factor) to control the expression of some genes that are critical to the sporulation process.</text>
</comment>
<dbReference type="OrthoDB" id="9790442at2"/>
<dbReference type="PROSITE" id="PS50110">
    <property type="entry name" value="RESPONSE_REGULATORY"/>
    <property type="match status" value="1"/>
</dbReference>
<dbReference type="PANTHER" id="PTHR48111">
    <property type="entry name" value="REGULATOR OF RPOS"/>
    <property type="match status" value="1"/>
</dbReference>
<dbReference type="InterPro" id="IPR001789">
    <property type="entry name" value="Sig_transdc_resp-reg_receiver"/>
</dbReference>
<gene>
    <name evidence="12" type="ORF">SAMN05661086_03305</name>
</gene>
<dbReference type="GO" id="GO:0032993">
    <property type="term" value="C:protein-DNA complex"/>
    <property type="evidence" value="ECO:0007669"/>
    <property type="project" value="TreeGrafter"/>
</dbReference>
<evidence type="ECO:0000313" key="12">
    <source>
        <dbReference type="EMBL" id="SFS03317.1"/>
    </source>
</evidence>
<dbReference type="PROSITE" id="PS51755">
    <property type="entry name" value="OMPR_PHOB"/>
    <property type="match status" value="1"/>
</dbReference>
<dbReference type="RefSeq" id="WP_092563295.1">
    <property type="nucleotide sequence ID" value="NZ_FOYZ01000017.1"/>
</dbReference>
<dbReference type="InterPro" id="IPR016032">
    <property type="entry name" value="Sig_transdc_resp-reg_C-effctor"/>
</dbReference>
<feature type="domain" description="OmpR/PhoB-type" evidence="11">
    <location>
        <begin position="124"/>
        <end position="222"/>
    </location>
</feature>
<dbReference type="PANTHER" id="PTHR48111:SF22">
    <property type="entry name" value="REGULATOR OF RPOS"/>
    <property type="match status" value="1"/>
</dbReference>
<proteinExistence type="predicted"/>
<keyword evidence="2 8" id="KW-0597">Phosphoprotein</keyword>
<dbReference type="AlphaFoldDB" id="A0A1I6LIH9"/>
<keyword evidence="13" id="KW-1185">Reference proteome</keyword>
<dbReference type="STRING" id="37658.SAMN05661086_03305"/>
<dbReference type="GO" id="GO:0000976">
    <property type="term" value="F:transcription cis-regulatory region binding"/>
    <property type="evidence" value="ECO:0007669"/>
    <property type="project" value="TreeGrafter"/>
</dbReference>
<name>A0A1I6LIH9_9FIRM</name>
<evidence type="ECO:0000256" key="2">
    <source>
        <dbReference type="ARBA" id="ARBA00022553"/>
    </source>
</evidence>
<evidence type="ECO:0000259" key="10">
    <source>
        <dbReference type="PROSITE" id="PS50110"/>
    </source>
</evidence>
<dbReference type="GO" id="GO:0005829">
    <property type="term" value="C:cytosol"/>
    <property type="evidence" value="ECO:0007669"/>
    <property type="project" value="TreeGrafter"/>
</dbReference>
<evidence type="ECO:0000256" key="1">
    <source>
        <dbReference type="ARBA" id="ARBA00018672"/>
    </source>
</evidence>
<keyword evidence="3" id="KW-0902">Two-component regulatory system</keyword>
<dbReference type="InterPro" id="IPR011006">
    <property type="entry name" value="CheY-like_superfamily"/>
</dbReference>
<dbReference type="Pfam" id="PF00072">
    <property type="entry name" value="Response_reg"/>
    <property type="match status" value="1"/>
</dbReference>
<dbReference type="Gene3D" id="1.10.10.10">
    <property type="entry name" value="Winged helix-like DNA-binding domain superfamily/Winged helix DNA-binding domain"/>
    <property type="match status" value="1"/>
</dbReference>
<keyword evidence="6" id="KW-0804">Transcription</keyword>
<sequence>MKLLFAEDDRDISRAVVTLLERSNYAVDPVFNGLDALDYAKHGDYDGIILDIMMPKMNGIQVLEQLRRDGIKTPVMMLTAKGEMDDRVLGLDSGADDYLTKPFAGRELIARVRALLRRSGEYISDCLTFGDIQLDRGTYCLSCNEKSVHLSSKAFQMMEMFILSPRKIISMNQFMEHIWGWDSEAEINVVWVNISFLRKKMAEIGSRCEIRATRGVGYSLEDCL</sequence>
<protein>
    <recommendedName>
        <fullName evidence="1">Stage 0 sporulation protein A homolog</fullName>
    </recommendedName>
</protein>
<dbReference type="Proteomes" id="UP000199659">
    <property type="component" value="Unassembled WGS sequence"/>
</dbReference>
<evidence type="ECO:0000256" key="6">
    <source>
        <dbReference type="ARBA" id="ARBA00023163"/>
    </source>
</evidence>
<dbReference type="SMART" id="SM00448">
    <property type="entry name" value="REC"/>
    <property type="match status" value="1"/>
</dbReference>
<dbReference type="InterPro" id="IPR039420">
    <property type="entry name" value="WalR-like"/>
</dbReference>
<dbReference type="InterPro" id="IPR001867">
    <property type="entry name" value="OmpR/PhoB-type_DNA-bd"/>
</dbReference>
<keyword evidence="4" id="KW-0805">Transcription regulation</keyword>
<dbReference type="GO" id="GO:0000156">
    <property type="term" value="F:phosphorelay response regulator activity"/>
    <property type="evidence" value="ECO:0007669"/>
    <property type="project" value="TreeGrafter"/>
</dbReference>
<dbReference type="Gene3D" id="6.10.250.690">
    <property type="match status" value="1"/>
</dbReference>
<evidence type="ECO:0000256" key="4">
    <source>
        <dbReference type="ARBA" id="ARBA00023015"/>
    </source>
</evidence>
<evidence type="ECO:0000256" key="9">
    <source>
        <dbReference type="PROSITE-ProRule" id="PRU01091"/>
    </source>
</evidence>
<dbReference type="InterPro" id="IPR036388">
    <property type="entry name" value="WH-like_DNA-bd_sf"/>
</dbReference>
<dbReference type="CDD" id="cd00383">
    <property type="entry name" value="trans_reg_C"/>
    <property type="match status" value="1"/>
</dbReference>
<organism evidence="12 13">
    <name type="scientific">Anaeromicropila populeti</name>
    <dbReference type="NCBI Taxonomy" id="37658"/>
    <lineage>
        <taxon>Bacteria</taxon>
        <taxon>Bacillati</taxon>
        <taxon>Bacillota</taxon>
        <taxon>Clostridia</taxon>
        <taxon>Lachnospirales</taxon>
        <taxon>Lachnospiraceae</taxon>
        <taxon>Anaeromicropila</taxon>
    </lineage>
</organism>
<dbReference type="Pfam" id="PF00486">
    <property type="entry name" value="Trans_reg_C"/>
    <property type="match status" value="1"/>
</dbReference>
<accession>A0A1I6LIH9</accession>
<feature type="domain" description="Response regulatory" evidence="10">
    <location>
        <begin position="2"/>
        <end position="116"/>
    </location>
</feature>
<dbReference type="SMART" id="SM00862">
    <property type="entry name" value="Trans_reg_C"/>
    <property type="match status" value="1"/>
</dbReference>